<accession>A0A9Q1I046</accession>
<keyword evidence="1" id="KW-0472">Membrane</keyword>
<dbReference type="EMBL" id="JAFJMO010000007">
    <property type="protein sequence ID" value="KAJ8272142.1"/>
    <property type="molecule type" value="Genomic_DNA"/>
</dbReference>
<evidence type="ECO:0000256" key="1">
    <source>
        <dbReference type="SAM" id="Phobius"/>
    </source>
</evidence>
<name>A0A9Q1I046_CONCO</name>
<keyword evidence="1" id="KW-1133">Transmembrane helix</keyword>
<keyword evidence="1" id="KW-0812">Transmembrane</keyword>
<proteinExistence type="predicted"/>
<dbReference type="Proteomes" id="UP001152803">
    <property type="component" value="Unassembled WGS sequence"/>
</dbReference>
<sequence length="104" mass="11729">VSVAEQTSVLSLAPSSTLSLPTVHLYFCPTDSFPGYRTSCMVYRLRDYLLPRYCALVFWLDFLCMNIACFLTTLSGYSQNKALTGLLHHFLNCAFWVQPPHASV</sequence>
<comment type="caution">
    <text evidence="2">The sequence shown here is derived from an EMBL/GenBank/DDBJ whole genome shotgun (WGS) entry which is preliminary data.</text>
</comment>
<protein>
    <submittedName>
        <fullName evidence="2">Uncharacterized protein</fullName>
    </submittedName>
</protein>
<keyword evidence="3" id="KW-1185">Reference proteome</keyword>
<reference evidence="2" key="1">
    <citation type="journal article" date="2023" name="Science">
        <title>Genome structures resolve the early diversification of teleost fishes.</title>
        <authorList>
            <person name="Parey E."/>
            <person name="Louis A."/>
            <person name="Montfort J."/>
            <person name="Bouchez O."/>
            <person name="Roques C."/>
            <person name="Iampietro C."/>
            <person name="Lluch J."/>
            <person name="Castinel A."/>
            <person name="Donnadieu C."/>
            <person name="Desvignes T."/>
            <person name="Floi Bucao C."/>
            <person name="Jouanno E."/>
            <person name="Wen M."/>
            <person name="Mejri S."/>
            <person name="Dirks R."/>
            <person name="Jansen H."/>
            <person name="Henkel C."/>
            <person name="Chen W.J."/>
            <person name="Zahm M."/>
            <person name="Cabau C."/>
            <person name="Klopp C."/>
            <person name="Thompson A.W."/>
            <person name="Robinson-Rechavi M."/>
            <person name="Braasch I."/>
            <person name="Lecointre G."/>
            <person name="Bobe J."/>
            <person name="Postlethwait J.H."/>
            <person name="Berthelot C."/>
            <person name="Roest Crollius H."/>
            <person name="Guiguen Y."/>
        </authorList>
    </citation>
    <scope>NUCLEOTIDE SEQUENCE</scope>
    <source>
        <strain evidence="2">Concon-B</strain>
    </source>
</reference>
<gene>
    <name evidence="2" type="ORF">COCON_G00110010</name>
</gene>
<evidence type="ECO:0000313" key="3">
    <source>
        <dbReference type="Proteomes" id="UP001152803"/>
    </source>
</evidence>
<feature type="non-terminal residue" evidence="2">
    <location>
        <position position="104"/>
    </location>
</feature>
<dbReference type="AlphaFoldDB" id="A0A9Q1I046"/>
<organism evidence="2 3">
    <name type="scientific">Conger conger</name>
    <name type="common">Conger eel</name>
    <name type="synonym">Muraena conger</name>
    <dbReference type="NCBI Taxonomy" id="82655"/>
    <lineage>
        <taxon>Eukaryota</taxon>
        <taxon>Metazoa</taxon>
        <taxon>Chordata</taxon>
        <taxon>Craniata</taxon>
        <taxon>Vertebrata</taxon>
        <taxon>Euteleostomi</taxon>
        <taxon>Actinopterygii</taxon>
        <taxon>Neopterygii</taxon>
        <taxon>Teleostei</taxon>
        <taxon>Anguilliformes</taxon>
        <taxon>Congridae</taxon>
        <taxon>Conger</taxon>
    </lineage>
</organism>
<evidence type="ECO:0000313" key="2">
    <source>
        <dbReference type="EMBL" id="KAJ8272142.1"/>
    </source>
</evidence>
<feature type="transmembrane region" description="Helical" evidence="1">
    <location>
        <begin position="53"/>
        <end position="77"/>
    </location>
</feature>